<dbReference type="AlphaFoldDB" id="A0A9X2AH70"/>
<sequence length="143" mass="16655">MNLFKCKIRTPLDVFGVVCVLGFAMVFVKCSVSEISLLARWKYGIAHVSKVYRSGKGEMLFGYWYDVDGIRHTSGRAWDEKARVGERYVVRYGVFDPDGNDFLYDLPVPDSITETHGRQWQAFLRHSHYHPPYIRYNAVMDEH</sequence>
<keyword evidence="1" id="KW-0472">Membrane</keyword>
<evidence type="ECO:0000313" key="2">
    <source>
        <dbReference type="EMBL" id="MCI1189577.1"/>
    </source>
</evidence>
<name>A0A9X2AH70_9BACT</name>
<accession>A0A9X2AH70</accession>
<protein>
    <submittedName>
        <fullName evidence="2">Uncharacterized protein</fullName>
    </submittedName>
</protein>
<keyword evidence="3" id="KW-1185">Reference proteome</keyword>
<dbReference type="Proteomes" id="UP001139193">
    <property type="component" value="Unassembled WGS sequence"/>
</dbReference>
<feature type="transmembrane region" description="Helical" evidence="1">
    <location>
        <begin position="12"/>
        <end position="28"/>
    </location>
</feature>
<comment type="caution">
    <text evidence="2">The sequence shown here is derived from an EMBL/GenBank/DDBJ whole genome shotgun (WGS) entry which is preliminary data.</text>
</comment>
<proteinExistence type="predicted"/>
<gene>
    <name evidence="2" type="ORF">MON38_19310</name>
</gene>
<evidence type="ECO:0000313" key="3">
    <source>
        <dbReference type="Proteomes" id="UP001139193"/>
    </source>
</evidence>
<evidence type="ECO:0000256" key="1">
    <source>
        <dbReference type="SAM" id="Phobius"/>
    </source>
</evidence>
<reference evidence="2" key="1">
    <citation type="submission" date="2022-03" db="EMBL/GenBank/DDBJ databases">
        <title>Bacterial whole genome sequence for Hymenobacter sp. DH14.</title>
        <authorList>
            <person name="Le V."/>
        </authorList>
    </citation>
    <scope>NUCLEOTIDE SEQUENCE</scope>
    <source>
        <strain evidence="2">DH14</strain>
    </source>
</reference>
<dbReference type="EMBL" id="JALBGC010000005">
    <property type="protein sequence ID" value="MCI1189577.1"/>
    <property type="molecule type" value="Genomic_DNA"/>
</dbReference>
<dbReference type="RefSeq" id="WP_241937803.1">
    <property type="nucleotide sequence ID" value="NZ_JALBGC010000005.1"/>
</dbReference>
<keyword evidence="1" id="KW-1133">Transmembrane helix</keyword>
<keyword evidence="1" id="KW-0812">Transmembrane</keyword>
<organism evidence="2 3">
    <name type="scientific">Hymenobacter cyanobacteriorum</name>
    <dbReference type="NCBI Taxonomy" id="2926463"/>
    <lineage>
        <taxon>Bacteria</taxon>
        <taxon>Pseudomonadati</taxon>
        <taxon>Bacteroidota</taxon>
        <taxon>Cytophagia</taxon>
        <taxon>Cytophagales</taxon>
        <taxon>Hymenobacteraceae</taxon>
        <taxon>Hymenobacter</taxon>
    </lineage>
</organism>